<feature type="domain" description="RCK C-terminal" evidence="3">
    <location>
        <begin position="323"/>
        <end position="407"/>
    </location>
</feature>
<dbReference type="InterPro" id="IPR058480">
    <property type="entry name" value="DUF8167_N"/>
</dbReference>
<dbReference type="InterPro" id="IPR006037">
    <property type="entry name" value="RCK_C"/>
</dbReference>
<feature type="transmembrane region" description="Helical" evidence="2">
    <location>
        <begin position="39"/>
        <end position="63"/>
    </location>
</feature>
<name>A0A9E7U6W5_9EURY</name>
<accession>A0A9E7U6W5</accession>
<keyword evidence="2" id="KW-1133">Transmembrane helix</keyword>
<dbReference type="InterPro" id="IPR058604">
    <property type="entry name" value="DUF8167_3rd"/>
</dbReference>
<dbReference type="GeneID" id="74943114"/>
<dbReference type="Pfam" id="PF26503">
    <property type="entry name" value="DUF8167_3rd"/>
    <property type="match status" value="1"/>
</dbReference>
<keyword evidence="2" id="KW-0472">Membrane</keyword>
<protein>
    <submittedName>
        <fullName evidence="4">TrkA C-terminal domain-containing protein</fullName>
    </submittedName>
</protein>
<dbReference type="Pfam" id="PF26502">
    <property type="entry name" value="DUF8167_2nd"/>
    <property type="match status" value="1"/>
</dbReference>
<keyword evidence="5" id="KW-1185">Reference proteome</keyword>
<dbReference type="Proteomes" id="UP001057580">
    <property type="component" value="Chromosome"/>
</dbReference>
<evidence type="ECO:0000313" key="4">
    <source>
        <dbReference type="EMBL" id="UWM52831.1"/>
    </source>
</evidence>
<evidence type="ECO:0000256" key="1">
    <source>
        <dbReference type="SAM" id="MobiDB-lite"/>
    </source>
</evidence>
<sequence length="407" mass="42352">MASLPVEVLLGIYLGILTGIIPGLVAWTLGFVFKYVTGVSIPGFGVVVLGLAIAGVNGGLLALNDAALRQNASATAIVVAIVVVLMLTLYAHAKGDAMGATFPRRVSLQGLRERTLSTDVVELVGGRGQVRLRVVGEVDDIEGYPPLSPATRTAIREGDWRLPADLPLGELETRFAERLRTEFDCSEVTVGIDERGNASVAAAPPLSGVSKRVPTGERAVSVETLVPTGLTRGDEITVHTAETTVAGTVVSVRSDGAKQEPSSVATNGGTATEEDAMPPSSTPAAAGGEGRVTVAVARSDAPALLRADRARVVVAARGTRREFELVSLLRRAGRRFRRLTVRPDGGLDGVTLGSANVREEYGVAVLAVRSGGTWTFAPRGEQRLAAGDEVFAIGTRDALSTFAGVVG</sequence>
<feature type="compositionally biased region" description="Polar residues" evidence="1">
    <location>
        <begin position="260"/>
        <end position="270"/>
    </location>
</feature>
<dbReference type="GO" id="GO:0006813">
    <property type="term" value="P:potassium ion transport"/>
    <property type="evidence" value="ECO:0007669"/>
    <property type="project" value="InterPro"/>
</dbReference>
<dbReference type="RefSeq" id="WP_260591826.1">
    <property type="nucleotide sequence ID" value="NZ_CP104003.1"/>
</dbReference>
<dbReference type="Pfam" id="PF26501">
    <property type="entry name" value="DUF8167"/>
    <property type="match status" value="1"/>
</dbReference>
<evidence type="ECO:0000313" key="5">
    <source>
        <dbReference type="Proteomes" id="UP001057580"/>
    </source>
</evidence>
<feature type="region of interest" description="Disordered" evidence="1">
    <location>
        <begin position="254"/>
        <end position="290"/>
    </location>
</feature>
<proteinExistence type="predicted"/>
<dbReference type="SUPFAM" id="SSF116726">
    <property type="entry name" value="TrkA C-terminal domain-like"/>
    <property type="match status" value="1"/>
</dbReference>
<keyword evidence="2" id="KW-0812">Transmembrane</keyword>
<dbReference type="InterPro" id="IPR058603">
    <property type="entry name" value="DUF8167_2nd"/>
</dbReference>
<dbReference type="AlphaFoldDB" id="A0A9E7U6W5"/>
<dbReference type="Gene3D" id="3.30.70.1450">
    <property type="entry name" value="Regulator of K+ conductance, C-terminal domain"/>
    <property type="match status" value="1"/>
</dbReference>
<dbReference type="KEGG" id="ssai:N0B31_11790"/>
<gene>
    <name evidence="4" type="ORF">N0B31_11790</name>
</gene>
<dbReference type="InterPro" id="IPR036721">
    <property type="entry name" value="RCK_C_sf"/>
</dbReference>
<dbReference type="EMBL" id="CP104003">
    <property type="protein sequence ID" value="UWM52831.1"/>
    <property type="molecule type" value="Genomic_DNA"/>
</dbReference>
<evidence type="ECO:0000256" key="2">
    <source>
        <dbReference type="SAM" id="Phobius"/>
    </source>
</evidence>
<dbReference type="GO" id="GO:0008324">
    <property type="term" value="F:monoatomic cation transmembrane transporter activity"/>
    <property type="evidence" value="ECO:0007669"/>
    <property type="project" value="InterPro"/>
</dbReference>
<dbReference type="PROSITE" id="PS51202">
    <property type="entry name" value="RCK_C"/>
    <property type="match status" value="1"/>
</dbReference>
<reference evidence="4" key="1">
    <citation type="submission" date="2022-09" db="EMBL/GenBank/DDBJ databases">
        <title>Diverse halophilic archaea isolated from saline environments.</title>
        <authorList>
            <person name="Cui H.-L."/>
        </authorList>
    </citation>
    <scope>NUCLEOTIDE SEQUENCE</scope>
    <source>
        <strain evidence="4">ZS-35-S2</strain>
    </source>
</reference>
<feature type="transmembrane region" description="Helical" evidence="2">
    <location>
        <begin position="75"/>
        <end position="93"/>
    </location>
</feature>
<dbReference type="Pfam" id="PF02080">
    <property type="entry name" value="TrkA_C"/>
    <property type="match status" value="1"/>
</dbReference>
<organism evidence="4 5">
    <name type="scientific">Salinirubellus salinus</name>
    <dbReference type="NCBI Taxonomy" id="1364945"/>
    <lineage>
        <taxon>Archaea</taxon>
        <taxon>Methanobacteriati</taxon>
        <taxon>Methanobacteriota</taxon>
        <taxon>Stenosarchaea group</taxon>
        <taxon>Halobacteria</taxon>
        <taxon>Halobacteriales</taxon>
        <taxon>Natronomonadaceae</taxon>
        <taxon>Salinirubellus</taxon>
    </lineage>
</organism>
<feature type="transmembrane region" description="Helical" evidence="2">
    <location>
        <begin position="12"/>
        <end position="33"/>
    </location>
</feature>
<evidence type="ECO:0000259" key="3">
    <source>
        <dbReference type="PROSITE" id="PS51202"/>
    </source>
</evidence>